<dbReference type="EMBL" id="CP093363">
    <property type="protein sequence ID" value="UQS85773.1"/>
    <property type="molecule type" value="Genomic_DNA"/>
</dbReference>
<organism evidence="1 2">
    <name type="scientific">Apilactobacillus apisilvae</name>
    <dbReference type="NCBI Taxonomy" id="2923364"/>
    <lineage>
        <taxon>Bacteria</taxon>
        <taxon>Bacillati</taxon>
        <taxon>Bacillota</taxon>
        <taxon>Bacilli</taxon>
        <taxon>Lactobacillales</taxon>
        <taxon>Lactobacillaceae</taxon>
        <taxon>Apilactobacillus</taxon>
    </lineage>
</organism>
<keyword evidence="2" id="KW-1185">Reference proteome</keyword>
<name>A0ABY4PIX5_9LACO</name>
<gene>
    <name evidence="1" type="ORF">MOO46_07520</name>
</gene>
<dbReference type="NCBIfam" id="TIGR01547">
    <property type="entry name" value="phage_term_2"/>
    <property type="match status" value="1"/>
</dbReference>
<evidence type="ECO:0000313" key="1">
    <source>
        <dbReference type="EMBL" id="UQS85773.1"/>
    </source>
</evidence>
<dbReference type="Proteomes" id="UP000831859">
    <property type="component" value="Plasmid p1unnamed"/>
</dbReference>
<protein>
    <submittedName>
        <fullName evidence="1">PBSX family phage terminase large subunit</fullName>
    </submittedName>
</protein>
<evidence type="ECO:0000313" key="2">
    <source>
        <dbReference type="Proteomes" id="UP000831859"/>
    </source>
</evidence>
<geneLocation type="plasmid" evidence="1 2">
    <name>p1unnamed</name>
</geneLocation>
<dbReference type="RefSeq" id="WP_249511737.1">
    <property type="nucleotide sequence ID" value="NZ_CP093363.1"/>
</dbReference>
<keyword evidence="1" id="KW-0614">Plasmid</keyword>
<sequence>MALRNIFTKMQTYVWKQAKANRAWKILINYGGKRSGKTFLDNFLFISNVLHAAKVAKHMGVLKPQFILAGTDSNAIYSNVISELYNTFGLEFAFDKHNNFTIKFPGLPPVIIKQAYTGSIAGLKRIRGMTSFGAYINEASLANEEVFREIIDRCSVEGAKIICDTNPDVPTHWLKTDFIDNPSDQYLSFHFKLSDNRENVSDSFYRMQKERTGFWYERNFLGNWTSAEGIVYDQFDANSMIISRDKFKEMTKNQQVTYCVGVDWGWEHKNEMVVTATDENGNKYMVEEVSTKHKQIYQLYDEARKLQQKYGFEIPFYCDYANPGDITYFKQHGINAQNAYKHVLDGVAACDEVMSEHKFYVVKEGVVYFEKELYQYVWDENTGKPLKADGNDDCMDAWRYSIATPKHIERMNNSGPKVDSQIQMAQQAGLI</sequence>
<reference evidence="1 2" key="1">
    <citation type="journal article" date="2022" name="Int. J. Syst. Evol. Microbiol.">
        <title>Apilactobacillus apisilvae sp. nov., Nicolia spurrieriana gen. nov. sp. nov., Bombilactobacillus folatiphilus sp. nov. and Bombilactobacillus thymidiniphilus sp. nov., four new lactic acid bacterial isolates from stingless bees Tetragonula carbonaria and Austroplebeia australis.</title>
        <authorList>
            <person name="Oliphant S.A."/>
            <person name="Watson-Haigh N.S."/>
            <person name="Sumby K.M."/>
            <person name="Gardner J."/>
            <person name="Groom S."/>
            <person name="Jiranek V."/>
        </authorList>
    </citation>
    <scope>NUCLEOTIDE SEQUENCE [LARGE SCALE GENOMIC DNA]</scope>
    <source>
        <strain evidence="1 2">SG5_A10</strain>
    </source>
</reference>
<dbReference type="InterPro" id="IPR006437">
    <property type="entry name" value="Phage_terminase_lsu"/>
</dbReference>
<accession>A0ABY4PIX5</accession>
<dbReference type="InterPro" id="IPR027417">
    <property type="entry name" value="P-loop_NTPase"/>
</dbReference>
<dbReference type="Gene3D" id="3.30.420.280">
    <property type="match status" value="1"/>
</dbReference>
<dbReference type="Gene3D" id="3.40.50.300">
    <property type="entry name" value="P-loop containing nucleotide triphosphate hydrolases"/>
    <property type="match status" value="1"/>
</dbReference>
<proteinExistence type="predicted"/>